<comment type="caution">
    <text evidence="1">The sequence shown here is derived from an EMBL/GenBank/DDBJ whole genome shotgun (WGS) entry which is preliminary data.</text>
</comment>
<reference evidence="1" key="1">
    <citation type="submission" date="2021-02" db="EMBL/GenBank/DDBJ databases">
        <authorList>
            <person name="Dougan E. K."/>
            <person name="Rhodes N."/>
            <person name="Thang M."/>
            <person name="Chan C."/>
        </authorList>
    </citation>
    <scope>NUCLEOTIDE SEQUENCE</scope>
</reference>
<dbReference type="Proteomes" id="UP000601435">
    <property type="component" value="Unassembled WGS sequence"/>
</dbReference>
<keyword evidence="2" id="KW-1185">Reference proteome</keyword>
<dbReference type="AlphaFoldDB" id="A0A813A9L2"/>
<sequence length="130" mass="14212">MHPSSGGLKVQLHDGSEHQVPGFYFENHDSEGDGPESLHAFIHGCLGEQFTNAADVLLRKKACTAMRCSDLLLDLLTAQISVSVSSSTTPRDCIDCSRLPAEKINTLKVCWGMTHGTVHGHDMQPKRARQ</sequence>
<dbReference type="EMBL" id="CAJNJA010055592">
    <property type="protein sequence ID" value="CAE7856032.1"/>
    <property type="molecule type" value="Genomic_DNA"/>
</dbReference>
<name>A0A813A9L2_9DINO</name>
<gene>
    <name evidence="1" type="primary">pht4</name>
    <name evidence="1" type="ORF">SNEC2469_LOCUS26872</name>
</gene>
<evidence type="ECO:0000313" key="2">
    <source>
        <dbReference type="Proteomes" id="UP000601435"/>
    </source>
</evidence>
<accession>A0A813A9L2</accession>
<protein>
    <submittedName>
        <fullName evidence="1">Pht4 protein</fullName>
    </submittedName>
</protein>
<dbReference type="OrthoDB" id="446809at2759"/>
<organism evidence="1 2">
    <name type="scientific">Symbiodinium necroappetens</name>
    <dbReference type="NCBI Taxonomy" id="1628268"/>
    <lineage>
        <taxon>Eukaryota</taxon>
        <taxon>Sar</taxon>
        <taxon>Alveolata</taxon>
        <taxon>Dinophyceae</taxon>
        <taxon>Suessiales</taxon>
        <taxon>Symbiodiniaceae</taxon>
        <taxon>Symbiodinium</taxon>
    </lineage>
</organism>
<proteinExistence type="predicted"/>
<evidence type="ECO:0000313" key="1">
    <source>
        <dbReference type="EMBL" id="CAE7856032.1"/>
    </source>
</evidence>